<organism evidence="8 9">
    <name type="scientific">Zoogloea ramigera</name>
    <dbReference type="NCBI Taxonomy" id="350"/>
    <lineage>
        <taxon>Bacteria</taxon>
        <taxon>Pseudomonadati</taxon>
        <taxon>Pseudomonadota</taxon>
        <taxon>Betaproteobacteria</taxon>
        <taxon>Rhodocyclales</taxon>
        <taxon>Zoogloeaceae</taxon>
        <taxon>Zoogloea</taxon>
    </lineage>
</organism>
<dbReference type="Pfam" id="PF07730">
    <property type="entry name" value="HisKA_3"/>
    <property type="match status" value="1"/>
</dbReference>
<evidence type="ECO:0008006" key="10">
    <source>
        <dbReference type="Google" id="ProtNLM"/>
    </source>
</evidence>
<dbReference type="SMART" id="SM00448">
    <property type="entry name" value="REC"/>
    <property type="match status" value="1"/>
</dbReference>
<dbReference type="GO" id="GO:0000155">
    <property type="term" value="F:phosphorelay sensor kinase activity"/>
    <property type="evidence" value="ECO:0007669"/>
    <property type="project" value="InterPro"/>
</dbReference>
<evidence type="ECO:0000259" key="6">
    <source>
        <dbReference type="PROSITE" id="PS50110"/>
    </source>
</evidence>
<dbReference type="InterPro" id="IPR003594">
    <property type="entry name" value="HATPase_dom"/>
</dbReference>
<protein>
    <recommendedName>
        <fullName evidence="10">Histidine kinase</fullName>
    </recommendedName>
</protein>
<dbReference type="Gene3D" id="3.30.565.10">
    <property type="entry name" value="Histidine kinase-like ATPase, C-terminal domain"/>
    <property type="match status" value="1"/>
</dbReference>
<dbReference type="Proteomes" id="UP000318422">
    <property type="component" value="Unassembled WGS sequence"/>
</dbReference>
<dbReference type="SMART" id="SM00387">
    <property type="entry name" value="HATPase_c"/>
    <property type="match status" value="1"/>
</dbReference>
<dbReference type="InterPro" id="IPR001789">
    <property type="entry name" value="Sig_transdc_resp-reg_receiver"/>
</dbReference>
<dbReference type="SUPFAM" id="SSF55785">
    <property type="entry name" value="PYP-like sensor domain (PAS domain)"/>
    <property type="match status" value="1"/>
</dbReference>
<keyword evidence="2" id="KW-0418">Kinase</keyword>
<feature type="modified residue" description="4-aspartylphosphate" evidence="4">
    <location>
        <position position="74"/>
    </location>
</feature>
<dbReference type="SUPFAM" id="SSF52172">
    <property type="entry name" value="CheY-like"/>
    <property type="match status" value="1"/>
</dbReference>
<dbReference type="PROSITE" id="PS50113">
    <property type="entry name" value="PAC"/>
    <property type="match status" value="1"/>
</dbReference>
<dbReference type="InterPro" id="IPR013655">
    <property type="entry name" value="PAS_fold_3"/>
</dbReference>
<feature type="domain" description="Histidine kinase" evidence="5">
    <location>
        <begin position="416"/>
        <end position="505"/>
    </location>
</feature>
<dbReference type="PANTHER" id="PTHR24421:SF59">
    <property type="entry name" value="OXYGEN SENSOR HISTIDINE KINASE NREB"/>
    <property type="match status" value="1"/>
</dbReference>
<dbReference type="PANTHER" id="PTHR24421">
    <property type="entry name" value="NITRATE/NITRITE SENSOR PROTEIN NARX-RELATED"/>
    <property type="match status" value="1"/>
</dbReference>
<dbReference type="Pfam" id="PF02518">
    <property type="entry name" value="HATPase_c"/>
    <property type="match status" value="1"/>
</dbReference>
<keyword evidence="1" id="KW-0808">Transferase</keyword>
<comment type="caution">
    <text evidence="8">The sequence shown here is derived from an EMBL/GenBank/DDBJ whole genome shotgun (WGS) entry which is preliminary data.</text>
</comment>
<accession>A0A4Y4CWC4</accession>
<dbReference type="AlphaFoldDB" id="A0A4Y4CWC4"/>
<dbReference type="PROSITE" id="PS50109">
    <property type="entry name" value="HIS_KIN"/>
    <property type="match status" value="1"/>
</dbReference>
<dbReference type="Pfam" id="PF00072">
    <property type="entry name" value="Response_reg"/>
    <property type="match status" value="1"/>
</dbReference>
<dbReference type="Gene3D" id="3.40.50.2300">
    <property type="match status" value="1"/>
</dbReference>
<keyword evidence="9" id="KW-1185">Reference proteome</keyword>
<dbReference type="CDD" id="cd16917">
    <property type="entry name" value="HATPase_UhpB-NarQ-NarX-like"/>
    <property type="match status" value="1"/>
</dbReference>
<dbReference type="GO" id="GO:0046983">
    <property type="term" value="F:protein dimerization activity"/>
    <property type="evidence" value="ECO:0007669"/>
    <property type="project" value="InterPro"/>
</dbReference>
<evidence type="ECO:0000256" key="4">
    <source>
        <dbReference type="PROSITE-ProRule" id="PRU00169"/>
    </source>
</evidence>
<dbReference type="SUPFAM" id="SSF55874">
    <property type="entry name" value="ATPase domain of HSP90 chaperone/DNA topoisomerase II/histidine kinase"/>
    <property type="match status" value="1"/>
</dbReference>
<dbReference type="InterPro" id="IPR035965">
    <property type="entry name" value="PAS-like_dom_sf"/>
</dbReference>
<dbReference type="PROSITE" id="PS50110">
    <property type="entry name" value="RESPONSE_REGULATORY"/>
    <property type="match status" value="1"/>
</dbReference>
<keyword evidence="3" id="KW-0902">Two-component regulatory system</keyword>
<sequence length="520" mass="57555">MCMPAALKPAAVASRPKAKPPIRLLFIEDSEDDVILLLHRFRDAGYAPTYRQVMSEAEMHEALSAEHWDLILCDHNLPGFSAQAALRLLQDLALDLPFIIVSGVMQEDEAIAAMRAGAHDYLSKNKLDRLIPAIERELREAGNRREKRQAEQTLRQSEARLRALTDNIPGVVFQMSYTPEGMLGFQYLSEAAAMLFGTPADELISGSAGWMNWLLAEDVPGFIEAARVSSDNLSTLNWEGRIQLASGELKWINLRSSPRLSEAGAVVWEGVMWNITHSKRVEADLRESRSQLAALSNHLQRIKEDERERIARDVHDVLGGTLVAMKFEMSLLEAKLEANPAQARERARNVGRMVDDAIATVGRVTRELRPGILKDFGLAAAIESQGEDFAQRTGISCNILCTDHDLNPDYDTSLALFRVFQEALTNVSKHARATAVGVRLMQEGDEVVLEITDNGCGLAPADLRKPRSFGLRGIRERLTSLGGRLDLSPVTPQGTRLTLRAPLLPATADEHPNPHRSPHP</sequence>
<proteinExistence type="predicted"/>
<dbReference type="Gene3D" id="1.20.5.1930">
    <property type="match status" value="1"/>
</dbReference>
<dbReference type="GO" id="GO:0016020">
    <property type="term" value="C:membrane"/>
    <property type="evidence" value="ECO:0007669"/>
    <property type="project" value="InterPro"/>
</dbReference>
<evidence type="ECO:0000256" key="1">
    <source>
        <dbReference type="ARBA" id="ARBA00022679"/>
    </source>
</evidence>
<feature type="domain" description="PAC" evidence="7">
    <location>
        <begin position="236"/>
        <end position="287"/>
    </location>
</feature>
<dbReference type="InterPro" id="IPR050482">
    <property type="entry name" value="Sensor_HK_TwoCompSys"/>
</dbReference>
<dbReference type="Gene3D" id="3.30.450.20">
    <property type="entry name" value="PAS domain"/>
    <property type="match status" value="1"/>
</dbReference>
<dbReference type="Pfam" id="PF08447">
    <property type="entry name" value="PAS_3"/>
    <property type="match status" value="1"/>
</dbReference>
<keyword evidence="4" id="KW-0597">Phosphoprotein</keyword>
<dbReference type="InterPro" id="IPR036890">
    <property type="entry name" value="HATPase_C_sf"/>
</dbReference>
<reference evidence="8 9" key="1">
    <citation type="submission" date="2019-06" db="EMBL/GenBank/DDBJ databases">
        <title>Whole genome shotgun sequence of Zoogloea ramigera NBRC 15342.</title>
        <authorList>
            <person name="Hosoyama A."/>
            <person name="Uohara A."/>
            <person name="Ohji S."/>
            <person name="Ichikawa N."/>
        </authorList>
    </citation>
    <scope>NUCLEOTIDE SEQUENCE [LARGE SCALE GENOMIC DNA]</scope>
    <source>
        <strain evidence="8 9">NBRC 15342</strain>
    </source>
</reference>
<evidence type="ECO:0000259" key="5">
    <source>
        <dbReference type="PROSITE" id="PS50109"/>
    </source>
</evidence>
<dbReference type="InterPro" id="IPR005467">
    <property type="entry name" value="His_kinase_dom"/>
</dbReference>
<gene>
    <name evidence="8" type="ORF">ZRA01_32810</name>
</gene>
<evidence type="ECO:0000256" key="2">
    <source>
        <dbReference type="ARBA" id="ARBA00022777"/>
    </source>
</evidence>
<dbReference type="InterPro" id="IPR011006">
    <property type="entry name" value="CheY-like_superfamily"/>
</dbReference>
<dbReference type="InterPro" id="IPR011712">
    <property type="entry name" value="Sig_transdc_His_kin_sub3_dim/P"/>
</dbReference>
<feature type="domain" description="Response regulatory" evidence="6">
    <location>
        <begin position="23"/>
        <end position="139"/>
    </location>
</feature>
<evidence type="ECO:0000256" key="3">
    <source>
        <dbReference type="ARBA" id="ARBA00023012"/>
    </source>
</evidence>
<dbReference type="InterPro" id="IPR000700">
    <property type="entry name" value="PAS-assoc_C"/>
</dbReference>
<evidence type="ECO:0000259" key="7">
    <source>
        <dbReference type="PROSITE" id="PS50113"/>
    </source>
</evidence>
<evidence type="ECO:0000313" key="8">
    <source>
        <dbReference type="EMBL" id="GEC97208.1"/>
    </source>
</evidence>
<name>A0A4Y4CWC4_ZOORA</name>
<dbReference type="EMBL" id="BJNV01000070">
    <property type="protein sequence ID" value="GEC97208.1"/>
    <property type="molecule type" value="Genomic_DNA"/>
</dbReference>
<dbReference type="CDD" id="cd00156">
    <property type="entry name" value="REC"/>
    <property type="match status" value="1"/>
</dbReference>
<evidence type="ECO:0000313" key="9">
    <source>
        <dbReference type="Proteomes" id="UP000318422"/>
    </source>
</evidence>